<feature type="region of interest" description="Disordered" evidence="2">
    <location>
        <begin position="311"/>
        <end position="334"/>
    </location>
</feature>
<dbReference type="AlphaFoldDB" id="A0AAU9JKE2"/>
<evidence type="ECO:0000256" key="2">
    <source>
        <dbReference type="SAM" id="MobiDB-lite"/>
    </source>
</evidence>
<keyword evidence="1" id="KW-0175">Coiled coil</keyword>
<gene>
    <name evidence="3" type="ORF">BSTOLATCC_MIC36401</name>
</gene>
<comment type="caution">
    <text evidence="3">The sequence shown here is derived from an EMBL/GenBank/DDBJ whole genome shotgun (WGS) entry which is preliminary data.</text>
</comment>
<dbReference type="EMBL" id="CAJZBQ010000036">
    <property type="protein sequence ID" value="CAG9324615.1"/>
    <property type="molecule type" value="Genomic_DNA"/>
</dbReference>
<proteinExistence type="predicted"/>
<evidence type="ECO:0000313" key="4">
    <source>
        <dbReference type="Proteomes" id="UP001162131"/>
    </source>
</evidence>
<accession>A0AAU9JKE2</accession>
<sequence length="403" mass="46727">MSLTNRQITGKLSRKSDEFYLKFQIAKAEVNELKESLRFVEYRLAKTESENKTIKDAMESLLEEISEKSSKLEQEHEKTLALEKEIKNLECELGKARETKLNENKEWSKKILNLNVEENKLCQEISSLKECLEMANEEIAALKDAKEKTKEKLKSILKSQSDQSFVEKEIEDTEREPVQTYEYVKQIPILQQEIKRLYKDNCKLFEIIKSGKSLAHINSLVQDSNGITYHQDKGNCGKKRCAANNSNEDSDWIPISVYNVMKEFKDGKNLTASVISQLLTKVCHLWSERECNRIKRLKQKYEHKLEEMKAKLMASQPQSPASHRSSGHKRSYSYKDSNSEIRIEIQELIRKAYGNLSNNVMLAIRQAFGLSPSLKNKQREEELSDVVLKMVGDYTEVIVSYFF</sequence>
<dbReference type="Proteomes" id="UP001162131">
    <property type="component" value="Unassembled WGS sequence"/>
</dbReference>
<evidence type="ECO:0000313" key="3">
    <source>
        <dbReference type="EMBL" id="CAG9324615.1"/>
    </source>
</evidence>
<feature type="compositionally biased region" description="Polar residues" evidence="2">
    <location>
        <begin position="315"/>
        <end position="324"/>
    </location>
</feature>
<protein>
    <submittedName>
        <fullName evidence="3">Uncharacterized protein</fullName>
    </submittedName>
</protein>
<reference evidence="3" key="1">
    <citation type="submission" date="2021-09" db="EMBL/GenBank/DDBJ databases">
        <authorList>
            <consortium name="AG Swart"/>
            <person name="Singh M."/>
            <person name="Singh A."/>
            <person name="Seah K."/>
            <person name="Emmerich C."/>
        </authorList>
    </citation>
    <scope>NUCLEOTIDE SEQUENCE</scope>
    <source>
        <strain evidence="3">ATCC30299</strain>
    </source>
</reference>
<feature type="coiled-coil region" evidence="1">
    <location>
        <begin position="30"/>
        <end position="159"/>
    </location>
</feature>
<organism evidence="3 4">
    <name type="scientific">Blepharisma stoltei</name>
    <dbReference type="NCBI Taxonomy" id="1481888"/>
    <lineage>
        <taxon>Eukaryota</taxon>
        <taxon>Sar</taxon>
        <taxon>Alveolata</taxon>
        <taxon>Ciliophora</taxon>
        <taxon>Postciliodesmatophora</taxon>
        <taxon>Heterotrichea</taxon>
        <taxon>Heterotrichida</taxon>
        <taxon>Blepharismidae</taxon>
        <taxon>Blepharisma</taxon>
    </lineage>
</organism>
<name>A0AAU9JKE2_9CILI</name>
<keyword evidence="4" id="KW-1185">Reference proteome</keyword>
<evidence type="ECO:0000256" key="1">
    <source>
        <dbReference type="SAM" id="Coils"/>
    </source>
</evidence>